<feature type="transmembrane region" description="Helical" evidence="7">
    <location>
        <begin position="109"/>
        <end position="129"/>
    </location>
</feature>
<name>A0A8J8K918_9FLAO</name>
<dbReference type="InterPro" id="IPR018383">
    <property type="entry name" value="UPF0324_pro"/>
</dbReference>
<dbReference type="PANTHER" id="PTHR30106">
    <property type="entry name" value="INNER MEMBRANE PROTEIN YEIH-RELATED"/>
    <property type="match status" value="1"/>
</dbReference>
<evidence type="ECO:0000256" key="1">
    <source>
        <dbReference type="ARBA" id="ARBA00004651"/>
    </source>
</evidence>
<comment type="subcellular location">
    <subcellularLocation>
        <location evidence="1">Cell membrane</location>
        <topology evidence="1">Multi-pass membrane protein</topology>
    </subcellularLocation>
</comment>
<dbReference type="RefSeq" id="WP_173780000.1">
    <property type="nucleotide sequence ID" value="NZ_JABSNO010000021.1"/>
</dbReference>
<sequence length="309" mass="33236">MTISKKTATILFFSLATLSLFPFISPPVALVMGILFINIFKTTIEKTGDYTKKILQYSIVGLGFGINLKTAVEAGASGFVFTVSSIAFVFLVGIILGKILKIDQKVSELITAGTAICGGSAIAAISPIIKANNSQNSVALGIVFLLNSIALLAFPSIGTLFNLTQNQFGIWAAIAIHDTSSVVGAASKYGDIALHVATTVKLARALWIIPIAILFSFINKSDTKVKFPLFIGYFILAILLNTYLPILDNVSPYIFEISKTSLKLALFLIGTGLSLEIFKSMGWKPIFLGVLLWVSVSVLSLWAVIEFIK</sequence>
<keyword evidence="3" id="KW-1003">Cell membrane</keyword>
<accession>A0A8J8K918</accession>
<feature type="transmembrane region" description="Helical" evidence="7">
    <location>
        <begin position="168"/>
        <end position="186"/>
    </location>
</feature>
<evidence type="ECO:0000256" key="7">
    <source>
        <dbReference type="SAM" id="Phobius"/>
    </source>
</evidence>
<comment type="similarity">
    <text evidence="2">Belongs to the UPF0324 family.</text>
</comment>
<evidence type="ECO:0000313" key="9">
    <source>
        <dbReference type="Proteomes" id="UP000610746"/>
    </source>
</evidence>
<organism evidence="8 9">
    <name type="scientific">Frigoriflavimonas asaccharolytica</name>
    <dbReference type="NCBI Taxonomy" id="2735899"/>
    <lineage>
        <taxon>Bacteria</taxon>
        <taxon>Pseudomonadati</taxon>
        <taxon>Bacteroidota</taxon>
        <taxon>Flavobacteriia</taxon>
        <taxon>Flavobacteriales</taxon>
        <taxon>Weeksellaceae</taxon>
        <taxon>Frigoriflavimonas</taxon>
    </lineage>
</organism>
<keyword evidence="5 7" id="KW-1133">Transmembrane helix</keyword>
<feature type="transmembrane region" description="Helical" evidence="7">
    <location>
        <begin position="20"/>
        <end position="42"/>
    </location>
</feature>
<reference evidence="8" key="1">
    <citation type="submission" date="2020-05" db="EMBL/GenBank/DDBJ databases">
        <title>Genomic Encyclopedia of Type Strains, Phase IV (KMG-V): Genome sequencing to study the core and pangenomes of soil and plant-associated prokaryotes.</title>
        <authorList>
            <person name="Whitman W."/>
        </authorList>
    </citation>
    <scope>NUCLEOTIDE SEQUENCE</scope>
    <source>
        <strain evidence="8">16F</strain>
    </source>
</reference>
<evidence type="ECO:0000313" key="8">
    <source>
        <dbReference type="EMBL" id="NRS93438.1"/>
    </source>
</evidence>
<dbReference type="Proteomes" id="UP000610746">
    <property type="component" value="Unassembled WGS sequence"/>
</dbReference>
<evidence type="ECO:0000256" key="5">
    <source>
        <dbReference type="ARBA" id="ARBA00022989"/>
    </source>
</evidence>
<keyword evidence="6 7" id="KW-0472">Membrane</keyword>
<evidence type="ECO:0000256" key="2">
    <source>
        <dbReference type="ARBA" id="ARBA00007977"/>
    </source>
</evidence>
<keyword evidence="9" id="KW-1185">Reference proteome</keyword>
<evidence type="ECO:0000256" key="4">
    <source>
        <dbReference type="ARBA" id="ARBA00022692"/>
    </source>
</evidence>
<dbReference type="EMBL" id="JABSNO010000021">
    <property type="protein sequence ID" value="NRS93438.1"/>
    <property type="molecule type" value="Genomic_DNA"/>
</dbReference>
<feature type="transmembrane region" description="Helical" evidence="7">
    <location>
        <begin position="78"/>
        <end position="97"/>
    </location>
</feature>
<comment type="caution">
    <text evidence="8">The sequence shown here is derived from an EMBL/GenBank/DDBJ whole genome shotgun (WGS) entry which is preliminary data.</text>
</comment>
<feature type="transmembrane region" description="Helical" evidence="7">
    <location>
        <begin position="227"/>
        <end position="246"/>
    </location>
</feature>
<protein>
    <submittedName>
        <fullName evidence="8">Putative integral membrane protein (TIGR00698 family)</fullName>
    </submittedName>
</protein>
<gene>
    <name evidence="8" type="ORF">HNQ03_002528</name>
</gene>
<keyword evidence="4 7" id="KW-0812">Transmembrane</keyword>
<dbReference type="PANTHER" id="PTHR30106:SF1">
    <property type="entry name" value="UPF0324 MEMBRANE PROTEIN FN0533"/>
    <property type="match status" value="1"/>
</dbReference>
<feature type="transmembrane region" description="Helical" evidence="7">
    <location>
        <begin position="141"/>
        <end position="161"/>
    </location>
</feature>
<feature type="transmembrane region" description="Helical" evidence="7">
    <location>
        <begin position="285"/>
        <end position="305"/>
    </location>
</feature>
<evidence type="ECO:0000256" key="3">
    <source>
        <dbReference type="ARBA" id="ARBA00022475"/>
    </source>
</evidence>
<dbReference type="AlphaFoldDB" id="A0A8J8K918"/>
<dbReference type="GO" id="GO:0005886">
    <property type="term" value="C:plasma membrane"/>
    <property type="evidence" value="ECO:0007669"/>
    <property type="project" value="UniProtKB-SubCell"/>
</dbReference>
<evidence type="ECO:0000256" key="6">
    <source>
        <dbReference type="ARBA" id="ARBA00023136"/>
    </source>
</evidence>
<dbReference type="Pfam" id="PF03601">
    <property type="entry name" value="Cons_hypoth698"/>
    <property type="match status" value="1"/>
</dbReference>
<proteinExistence type="inferred from homology"/>
<feature type="transmembrane region" description="Helical" evidence="7">
    <location>
        <begin position="192"/>
        <end position="215"/>
    </location>
</feature>